<feature type="transmembrane region" description="Helical" evidence="7">
    <location>
        <begin position="227"/>
        <end position="247"/>
    </location>
</feature>
<dbReference type="Pfam" id="PF03176">
    <property type="entry name" value="MMPL"/>
    <property type="match status" value="2"/>
</dbReference>
<dbReference type="SUPFAM" id="SSF82866">
    <property type="entry name" value="Multidrug efflux transporter AcrB transmembrane domain"/>
    <property type="match status" value="2"/>
</dbReference>
<dbReference type="PROSITE" id="PS50156">
    <property type="entry name" value="SSD"/>
    <property type="match status" value="2"/>
</dbReference>
<reference evidence="9" key="1">
    <citation type="journal article" date="2014" name="Genome Announc.">
        <title>Draft Genome Sequences of Three Alkaliphilic Bacillus Strains, Bacillus wakoensis JCM 9140T, Bacillus akibai JCM 9157T, and Bacillus hemicellulosilyticus JCM 9152T.</title>
        <authorList>
            <person name="Yuki M."/>
            <person name="Oshima K."/>
            <person name="Suda W."/>
            <person name="Oshida Y."/>
            <person name="Kitamura K."/>
            <person name="Iida T."/>
            <person name="Hattori M."/>
            <person name="Ohkuma M."/>
        </authorList>
    </citation>
    <scope>NUCLEOTIDE SEQUENCE [LARGE SCALE GENOMIC DNA]</scope>
    <source>
        <strain evidence="9">JCM 9140</strain>
    </source>
</reference>
<keyword evidence="5 7" id="KW-1133">Transmembrane helix</keyword>
<feature type="transmembrane region" description="Helical" evidence="7">
    <location>
        <begin position="407"/>
        <end position="427"/>
    </location>
</feature>
<evidence type="ECO:0000256" key="5">
    <source>
        <dbReference type="ARBA" id="ARBA00022989"/>
    </source>
</evidence>
<dbReference type="STRING" id="1236970.JCM9140_1585"/>
<dbReference type="EMBL" id="BAUT01000011">
    <property type="protein sequence ID" value="GAE25583.1"/>
    <property type="molecule type" value="Genomic_DNA"/>
</dbReference>
<comment type="similarity">
    <text evidence="2">Belongs to the resistance-nodulation-cell division (RND) (TC 2.A.6) family. MmpL subfamily.</text>
</comment>
<proteinExistence type="inferred from homology"/>
<feature type="transmembrane region" description="Helical" evidence="7">
    <location>
        <begin position="336"/>
        <end position="363"/>
    </location>
</feature>
<gene>
    <name evidence="9" type="ORF">JCM9140_1585</name>
</gene>
<feature type="transmembrane region" description="Helical" evidence="7">
    <location>
        <begin position="667"/>
        <end position="692"/>
    </location>
</feature>
<feature type="transmembrane region" description="Helical" evidence="7">
    <location>
        <begin position="566"/>
        <end position="582"/>
    </location>
</feature>
<keyword evidence="6 7" id="KW-0472">Membrane</keyword>
<organism evidence="9 10">
    <name type="scientific">Halalkalibacter wakoensis JCM 9140</name>
    <dbReference type="NCBI Taxonomy" id="1236970"/>
    <lineage>
        <taxon>Bacteria</taxon>
        <taxon>Bacillati</taxon>
        <taxon>Bacillota</taxon>
        <taxon>Bacilli</taxon>
        <taxon>Bacillales</taxon>
        <taxon>Bacillaceae</taxon>
        <taxon>Halalkalibacter</taxon>
    </lineage>
</organism>
<dbReference type="Gene3D" id="1.20.1640.10">
    <property type="entry name" value="Multidrug efflux transporter AcrB transmembrane domain"/>
    <property type="match status" value="2"/>
</dbReference>
<evidence type="ECO:0000256" key="6">
    <source>
        <dbReference type="ARBA" id="ARBA00023136"/>
    </source>
</evidence>
<dbReference type="PRINTS" id="PR00702">
    <property type="entry name" value="ACRIFLAVINRP"/>
</dbReference>
<feature type="transmembrane region" description="Helical" evidence="7">
    <location>
        <begin position="202"/>
        <end position="220"/>
    </location>
</feature>
<dbReference type="InterPro" id="IPR050545">
    <property type="entry name" value="Mycobact_MmpL"/>
</dbReference>
<evidence type="ECO:0000256" key="1">
    <source>
        <dbReference type="ARBA" id="ARBA00004651"/>
    </source>
</evidence>
<comment type="caution">
    <text evidence="9">The sequence shown here is derived from an EMBL/GenBank/DDBJ whole genome shotgun (WGS) entry which is preliminary data.</text>
</comment>
<feature type="domain" description="SSD" evidence="8">
    <location>
        <begin position="244"/>
        <end position="357"/>
    </location>
</feature>
<dbReference type="InterPro" id="IPR000731">
    <property type="entry name" value="SSD"/>
</dbReference>
<evidence type="ECO:0000256" key="3">
    <source>
        <dbReference type="ARBA" id="ARBA00022475"/>
    </source>
</evidence>
<dbReference type="PANTHER" id="PTHR33406:SF6">
    <property type="entry name" value="MEMBRANE PROTEIN YDGH-RELATED"/>
    <property type="match status" value="1"/>
</dbReference>
<evidence type="ECO:0000256" key="2">
    <source>
        <dbReference type="ARBA" id="ARBA00010157"/>
    </source>
</evidence>
<dbReference type="InterPro" id="IPR001036">
    <property type="entry name" value="Acrflvin-R"/>
</dbReference>
<evidence type="ECO:0000256" key="7">
    <source>
        <dbReference type="SAM" id="Phobius"/>
    </source>
</evidence>
<dbReference type="AlphaFoldDB" id="W4Q1I6"/>
<sequence>MEMNHFLKNYTSYVAGSKTRWLTLIVWMVLIGLVSVIWPAVNEHETNTSNLLPEDAMSVVADQIIEEQFSDDVGIPLLLVWYQESGLTEENFQLIQSLYMDLEVNPLQEQSMVPPFGQLPIDVLRNAASEDEKAITTPVFFNRDASVDELKEALSVLEEKVGSLTGTELLHIDLAEEGLHLRFSGPVGISIDATELFSQADFTLLIATVLLVLILLILLYRSPILAIVPLIGVGFAFGIISPLLGFLAREGWIVVDAQAISIMTVLLFGAGTDYCLFLISRYRDELQLEENKYKALQLALANSGGAIMMSGLTTMIGLLSLGLANYASYDRFAVPFSLAILVMAIAVVTLLPSLLALIGRVAFFPFIPRTERMIVELEKKKGKPVRKPKMRSAFSKMTGRLVTEKPWRIIIVTMILLVSLAAVVPRIEYSYGLLDSFPEDMPSREGFSIIAEHYPAGEIAPIQVLVDTKGNEVDLQDTLLALEAVENVSEPVLGEKNKEIQKYEVKVQMDPYSSQAIEEIPLIKQVVEDALNGAGVNRASENVWIGGETAELYDTKVITNADQNRIIPVILIIMAILLVIYLRSVVAMAYLLFTVVLSFFSALGLGWLIIHYGLAPAMQGLIPLYTFVFLVALGGDYNIFMISSIWKKSKTMPYKKAIATGVEGTSSVISSAGLILAGTFAVLAVMPIQVLVQFGIVTAVGILMDTFIVRPLLVPAITTVLGKYAFWPGVLWKKEKKDSKSKEYS</sequence>
<dbReference type="PANTHER" id="PTHR33406">
    <property type="entry name" value="MEMBRANE PROTEIN MJ1562-RELATED"/>
    <property type="match status" value="1"/>
</dbReference>
<feature type="transmembrane region" description="Helical" evidence="7">
    <location>
        <begin position="589"/>
        <end position="610"/>
    </location>
</feature>
<evidence type="ECO:0000259" key="8">
    <source>
        <dbReference type="PROSITE" id="PS50156"/>
    </source>
</evidence>
<evidence type="ECO:0000313" key="10">
    <source>
        <dbReference type="Proteomes" id="UP000018890"/>
    </source>
</evidence>
<comment type="subcellular location">
    <subcellularLocation>
        <location evidence="1">Cell membrane</location>
        <topology evidence="1">Multi-pass membrane protein</topology>
    </subcellularLocation>
</comment>
<dbReference type="InterPro" id="IPR004869">
    <property type="entry name" value="MMPL_dom"/>
</dbReference>
<dbReference type="GO" id="GO:0022857">
    <property type="term" value="F:transmembrane transporter activity"/>
    <property type="evidence" value="ECO:0007669"/>
    <property type="project" value="InterPro"/>
</dbReference>
<keyword evidence="4 7" id="KW-0812">Transmembrane</keyword>
<dbReference type="Proteomes" id="UP000018890">
    <property type="component" value="Unassembled WGS sequence"/>
</dbReference>
<protein>
    <submittedName>
        <fullName evidence="9">Membrane protein</fullName>
    </submittedName>
</protein>
<evidence type="ECO:0000256" key="4">
    <source>
        <dbReference type="ARBA" id="ARBA00022692"/>
    </source>
</evidence>
<accession>W4Q1I6</accession>
<feature type="transmembrane region" description="Helical" evidence="7">
    <location>
        <begin position="259"/>
        <end position="279"/>
    </location>
</feature>
<evidence type="ECO:0000313" key="9">
    <source>
        <dbReference type="EMBL" id="GAE25583.1"/>
    </source>
</evidence>
<feature type="domain" description="SSD" evidence="8">
    <location>
        <begin position="592"/>
        <end position="719"/>
    </location>
</feature>
<feature type="transmembrane region" description="Helical" evidence="7">
    <location>
        <begin position="300"/>
        <end position="324"/>
    </location>
</feature>
<feature type="transmembrane region" description="Helical" evidence="7">
    <location>
        <begin position="622"/>
        <end position="646"/>
    </location>
</feature>
<keyword evidence="10" id="KW-1185">Reference proteome</keyword>
<keyword evidence="3" id="KW-1003">Cell membrane</keyword>
<feature type="transmembrane region" description="Helical" evidence="7">
    <location>
        <begin position="21"/>
        <end position="41"/>
    </location>
</feature>
<name>W4Q1I6_9BACI</name>
<dbReference type="GO" id="GO:0005886">
    <property type="term" value="C:plasma membrane"/>
    <property type="evidence" value="ECO:0007669"/>
    <property type="project" value="UniProtKB-SubCell"/>
</dbReference>